<evidence type="ECO:0000256" key="7">
    <source>
        <dbReference type="ARBA" id="ARBA00023136"/>
    </source>
</evidence>
<keyword evidence="6" id="KW-0406">Ion transport</keyword>
<evidence type="ECO:0000256" key="2">
    <source>
        <dbReference type="ARBA" id="ARBA00007079"/>
    </source>
</evidence>
<feature type="transmembrane region" description="Helical" evidence="9">
    <location>
        <begin position="170"/>
        <end position="189"/>
    </location>
</feature>
<evidence type="ECO:0008006" key="12">
    <source>
        <dbReference type="Google" id="ProtNLM"/>
    </source>
</evidence>
<evidence type="ECO:0000313" key="11">
    <source>
        <dbReference type="Proteomes" id="UP001497516"/>
    </source>
</evidence>
<keyword evidence="8" id="KW-0407">Ion channel</keyword>
<organism evidence="10 11">
    <name type="scientific">Linum trigynum</name>
    <dbReference type="NCBI Taxonomy" id="586398"/>
    <lineage>
        <taxon>Eukaryota</taxon>
        <taxon>Viridiplantae</taxon>
        <taxon>Streptophyta</taxon>
        <taxon>Embryophyta</taxon>
        <taxon>Tracheophyta</taxon>
        <taxon>Spermatophyta</taxon>
        <taxon>Magnoliopsida</taxon>
        <taxon>eudicotyledons</taxon>
        <taxon>Gunneridae</taxon>
        <taxon>Pentapetalae</taxon>
        <taxon>rosids</taxon>
        <taxon>fabids</taxon>
        <taxon>Malpighiales</taxon>
        <taxon>Linaceae</taxon>
        <taxon>Linum</taxon>
    </lineage>
</organism>
<protein>
    <recommendedName>
        <fullName evidence="12">Aluminum-activated malate transporter</fullName>
    </recommendedName>
</protein>
<accession>A0AAV2EKT9</accession>
<name>A0AAV2EKT9_9ROSI</name>
<sequence>MEWRINVGDGSSKALAPKASGFASKLWVALKDFFMAFFIRIRGFFLKAWMIGVDDPRKFVHCIKAGMALTLVSLFYYMRPLYEGVGGNAMWAVMTVVVVLENTVGATIYKCLNRVFATSLAGFLALGVHWVASQPGQRFEPIITGLVVFLLASAATFSRFIPTIKARFDYGCLIFILTFSIVSISGYRVEQLFDVAHQRMATIIIGTSLVTIVTMFISPIWAGQELHTLIIRNMDKIANSLDGSMDLYFGQNKEETDPDKQLANKSLGYRCVLGSKASEESFANFARWEPAHGRFSFKHPWQQYLKIGAAIRSCAYCIEALNGCINSENQAPDPVKKHLKEACERVSSTCSSITRELAKTIQTATRSAAVDLLAKEMSAAVQELQNSLQSLPDALKQEESEDCEAKSGGIVPLMEVIPAATFASLLIEIASRVDIAVGTVKELAEMCEFEVGGGSASEKSAADGGIAVEMETVKVLQRV</sequence>
<comment type="similarity">
    <text evidence="2">Belongs to the aromatic acid exporter (TC 2.A.85) family.</text>
</comment>
<dbReference type="PANTHER" id="PTHR31086">
    <property type="entry name" value="ALUMINUM-ACTIVATED MALATE TRANSPORTER 10"/>
    <property type="match status" value="1"/>
</dbReference>
<evidence type="ECO:0000313" key="10">
    <source>
        <dbReference type="EMBL" id="CAL1386595.1"/>
    </source>
</evidence>
<feature type="transmembrane region" description="Helical" evidence="9">
    <location>
        <begin position="33"/>
        <end position="52"/>
    </location>
</feature>
<evidence type="ECO:0000256" key="3">
    <source>
        <dbReference type="ARBA" id="ARBA00022448"/>
    </source>
</evidence>
<dbReference type="Pfam" id="PF11744">
    <property type="entry name" value="ALMT"/>
    <property type="match status" value="1"/>
</dbReference>
<keyword evidence="7 9" id="KW-0472">Membrane</keyword>
<dbReference type="InterPro" id="IPR020966">
    <property type="entry name" value="ALMT"/>
</dbReference>
<evidence type="ECO:0000256" key="5">
    <source>
        <dbReference type="ARBA" id="ARBA00022989"/>
    </source>
</evidence>
<feature type="transmembrane region" description="Helical" evidence="9">
    <location>
        <begin position="89"/>
        <end position="108"/>
    </location>
</feature>
<proteinExistence type="inferred from homology"/>
<evidence type="ECO:0000256" key="1">
    <source>
        <dbReference type="ARBA" id="ARBA00004141"/>
    </source>
</evidence>
<feature type="transmembrane region" description="Helical" evidence="9">
    <location>
        <begin position="59"/>
        <end position="77"/>
    </location>
</feature>
<evidence type="ECO:0000256" key="8">
    <source>
        <dbReference type="ARBA" id="ARBA00023303"/>
    </source>
</evidence>
<dbReference type="GO" id="GO:0034220">
    <property type="term" value="P:monoatomic ion transmembrane transport"/>
    <property type="evidence" value="ECO:0007669"/>
    <property type="project" value="UniProtKB-KW"/>
</dbReference>
<keyword evidence="3" id="KW-0813">Transport</keyword>
<dbReference type="GO" id="GO:0015743">
    <property type="term" value="P:malate transport"/>
    <property type="evidence" value="ECO:0007669"/>
    <property type="project" value="InterPro"/>
</dbReference>
<feature type="transmembrane region" description="Helical" evidence="9">
    <location>
        <begin position="201"/>
        <end position="222"/>
    </location>
</feature>
<evidence type="ECO:0000256" key="4">
    <source>
        <dbReference type="ARBA" id="ARBA00022692"/>
    </source>
</evidence>
<reference evidence="10 11" key="1">
    <citation type="submission" date="2024-04" db="EMBL/GenBank/DDBJ databases">
        <authorList>
            <person name="Fracassetti M."/>
        </authorList>
    </citation>
    <scope>NUCLEOTIDE SEQUENCE [LARGE SCALE GENOMIC DNA]</scope>
</reference>
<evidence type="ECO:0000256" key="6">
    <source>
        <dbReference type="ARBA" id="ARBA00023065"/>
    </source>
</evidence>
<dbReference type="GO" id="GO:0016020">
    <property type="term" value="C:membrane"/>
    <property type="evidence" value="ECO:0007669"/>
    <property type="project" value="UniProtKB-SubCell"/>
</dbReference>
<feature type="transmembrane region" description="Helical" evidence="9">
    <location>
        <begin position="115"/>
        <end position="132"/>
    </location>
</feature>
<keyword evidence="4 9" id="KW-0812">Transmembrane</keyword>
<gene>
    <name evidence="10" type="ORF">LTRI10_LOCUS27633</name>
</gene>
<dbReference type="EMBL" id="OZ034818">
    <property type="protein sequence ID" value="CAL1386595.1"/>
    <property type="molecule type" value="Genomic_DNA"/>
</dbReference>
<dbReference type="Proteomes" id="UP001497516">
    <property type="component" value="Chromosome 5"/>
</dbReference>
<feature type="transmembrane region" description="Helical" evidence="9">
    <location>
        <begin position="138"/>
        <end position="158"/>
    </location>
</feature>
<evidence type="ECO:0000256" key="9">
    <source>
        <dbReference type="SAM" id="Phobius"/>
    </source>
</evidence>
<dbReference type="AlphaFoldDB" id="A0AAV2EKT9"/>
<keyword evidence="11" id="KW-1185">Reference proteome</keyword>
<comment type="subcellular location">
    <subcellularLocation>
        <location evidence="1">Membrane</location>
        <topology evidence="1">Multi-pass membrane protein</topology>
    </subcellularLocation>
</comment>
<keyword evidence="5 9" id="KW-1133">Transmembrane helix</keyword>